<dbReference type="GO" id="GO:0005634">
    <property type="term" value="C:nucleus"/>
    <property type="evidence" value="ECO:0007669"/>
    <property type="project" value="TreeGrafter"/>
</dbReference>
<keyword evidence="3" id="KW-0862">Zinc</keyword>
<evidence type="ECO:0000256" key="3">
    <source>
        <dbReference type="ARBA" id="ARBA00022833"/>
    </source>
</evidence>
<evidence type="ECO:0000256" key="4">
    <source>
        <dbReference type="ARBA" id="ARBA00023117"/>
    </source>
</evidence>
<feature type="domain" description="Bromo" evidence="8">
    <location>
        <begin position="869"/>
        <end position="924"/>
    </location>
</feature>
<dbReference type="InterPro" id="IPR036427">
    <property type="entry name" value="Bromodomain-like_sf"/>
</dbReference>
<organism evidence="11 12">
    <name type="scientific">Diploscapter pachys</name>
    <dbReference type="NCBI Taxonomy" id="2018661"/>
    <lineage>
        <taxon>Eukaryota</taxon>
        <taxon>Metazoa</taxon>
        <taxon>Ecdysozoa</taxon>
        <taxon>Nematoda</taxon>
        <taxon>Chromadorea</taxon>
        <taxon>Rhabditida</taxon>
        <taxon>Rhabditina</taxon>
        <taxon>Rhabditomorpha</taxon>
        <taxon>Rhabditoidea</taxon>
        <taxon>Rhabditidae</taxon>
        <taxon>Diploscapter</taxon>
    </lineage>
</organism>
<dbReference type="PANTHER" id="PTHR46386">
    <property type="entry name" value="NUCLEAR BODY PROTEIN SP140"/>
    <property type="match status" value="1"/>
</dbReference>
<dbReference type="OrthoDB" id="1870062at2759"/>
<dbReference type="SUPFAM" id="SSF57903">
    <property type="entry name" value="FYVE/PHD zinc finger"/>
    <property type="match status" value="1"/>
</dbReference>
<evidence type="ECO:0000259" key="9">
    <source>
        <dbReference type="PROSITE" id="PS50016"/>
    </source>
</evidence>
<protein>
    <recommendedName>
        <fullName evidence="13">PHD-type domain-containing protein</fullName>
    </recommendedName>
</protein>
<dbReference type="CDD" id="cd15541">
    <property type="entry name" value="PHD_TIF1_like"/>
    <property type="match status" value="1"/>
</dbReference>
<dbReference type="GO" id="GO:0008270">
    <property type="term" value="F:zinc ion binding"/>
    <property type="evidence" value="ECO:0007669"/>
    <property type="project" value="UniProtKB-KW"/>
</dbReference>
<evidence type="ECO:0000313" key="12">
    <source>
        <dbReference type="Proteomes" id="UP000218231"/>
    </source>
</evidence>
<feature type="compositionally biased region" description="Polar residues" evidence="7">
    <location>
        <begin position="1033"/>
        <end position="1044"/>
    </location>
</feature>
<comment type="caution">
    <text evidence="11">The sequence shown here is derived from an EMBL/GenBank/DDBJ whole genome shotgun (WGS) entry which is preliminary data.</text>
</comment>
<evidence type="ECO:0000256" key="5">
    <source>
        <dbReference type="PROSITE-ProRule" id="PRU00024"/>
    </source>
</evidence>
<dbReference type="PROSITE" id="PS50119">
    <property type="entry name" value="ZF_BBOX"/>
    <property type="match status" value="1"/>
</dbReference>
<dbReference type="InterPro" id="IPR013083">
    <property type="entry name" value="Znf_RING/FYVE/PHD"/>
</dbReference>
<dbReference type="SMART" id="SM00297">
    <property type="entry name" value="BROMO"/>
    <property type="match status" value="1"/>
</dbReference>
<feature type="region of interest" description="Disordered" evidence="7">
    <location>
        <begin position="358"/>
        <end position="384"/>
    </location>
</feature>
<dbReference type="Proteomes" id="UP000218231">
    <property type="component" value="Unassembled WGS sequence"/>
</dbReference>
<dbReference type="Gene3D" id="3.30.40.10">
    <property type="entry name" value="Zinc/RING finger domain, C3HC4 (zinc finger)"/>
    <property type="match status" value="1"/>
</dbReference>
<dbReference type="InterPro" id="IPR043563">
    <property type="entry name" value="Sp110/Sp140/Sp140L-like"/>
</dbReference>
<keyword evidence="12" id="KW-1185">Reference proteome</keyword>
<feature type="compositionally biased region" description="Polar residues" evidence="7">
    <location>
        <begin position="359"/>
        <end position="374"/>
    </location>
</feature>
<dbReference type="InterPro" id="IPR000315">
    <property type="entry name" value="Znf_B-box"/>
</dbReference>
<feature type="compositionally biased region" description="Low complexity" evidence="7">
    <location>
        <begin position="962"/>
        <end position="971"/>
    </location>
</feature>
<evidence type="ECO:0000313" key="11">
    <source>
        <dbReference type="EMBL" id="PAV76992.1"/>
    </source>
</evidence>
<dbReference type="SUPFAM" id="SSF47370">
    <property type="entry name" value="Bromodomain"/>
    <property type="match status" value="1"/>
</dbReference>
<evidence type="ECO:0000259" key="10">
    <source>
        <dbReference type="PROSITE" id="PS50119"/>
    </source>
</evidence>
<dbReference type="Pfam" id="PF00439">
    <property type="entry name" value="Bromodomain"/>
    <property type="match status" value="1"/>
</dbReference>
<evidence type="ECO:0000256" key="7">
    <source>
        <dbReference type="SAM" id="MobiDB-lite"/>
    </source>
</evidence>
<dbReference type="InterPro" id="IPR011011">
    <property type="entry name" value="Znf_FYVE_PHD"/>
</dbReference>
<dbReference type="PROSITE" id="PS50014">
    <property type="entry name" value="BROMODOMAIN_2"/>
    <property type="match status" value="1"/>
</dbReference>
<keyword evidence="4 6" id="KW-0103">Bromodomain</keyword>
<dbReference type="EMBL" id="LIAE01007788">
    <property type="protein sequence ID" value="PAV76992.1"/>
    <property type="molecule type" value="Genomic_DNA"/>
</dbReference>
<dbReference type="InterPro" id="IPR019787">
    <property type="entry name" value="Znf_PHD-finger"/>
</dbReference>
<feature type="compositionally biased region" description="Pro residues" evidence="7">
    <location>
        <begin position="550"/>
        <end position="575"/>
    </location>
</feature>
<feature type="compositionally biased region" description="Low complexity" evidence="7">
    <location>
        <begin position="711"/>
        <end position="726"/>
    </location>
</feature>
<feature type="compositionally biased region" description="Polar residues" evidence="7">
    <location>
        <begin position="577"/>
        <end position="620"/>
    </location>
</feature>
<feature type="region of interest" description="Disordered" evidence="7">
    <location>
        <begin position="960"/>
        <end position="1044"/>
    </location>
</feature>
<keyword evidence="1" id="KW-0479">Metal-binding</keyword>
<dbReference type="InterPro" id="IPR001487">
    <property type="entry name" value="Bromodomain"/>
</dbReference>
<dbReference type="GO" id="GO:0000981">
    <property type="term" value="F:DNA-binding transcription factor activity, RNA polymerase II-specific"/>
    <property type="evidence" value="ECO:0007669"/>
    <property type="project" value="TreeGrafter"/>
</dbReference>
<dbReference type="PROSITE" id="PS50016">
    <property type="entry name" value="ZF_PHD_2"/>
    <property type="match status" value="1"/>
</dbReference>
<gene>
    <name evidence="11" type="ORF">WR25_05527</name>
</gene>
<dbReference type="InterPro" id="IPR001965">
    <property type="entry name" value="Znf_PHD"/>
</dbReference>
<name>A0A2A2KSR7_9BILA</name>
<feature type="compositionally biased region" description="Basic and acidic residues" evidence="7">
    <location>
        <begin position="623"/>
        <end position="653"/>
    </location>
</feature>
<evidence type="ECO:0000256" key="2">
    <source>
        <dbReference type="ARBA" id="ARBA00022771"/>
    </source>
</evidence>
<dbReference type="Gene3D" id="1.20.920.10">
    <property type="entry name" value="Bromodomain-like"/>
    <property type="match status" value="1"/>
</dbReference>
<feature type="compositionally biased region" description="Polar residues" evidence="7">
    <location>
        <begin position="655"/>
        <end position="696"/>
    </location>
</feature>
<proteinExistence type="predicted"/>
<feature type="compositionally biased region" description="Low complexity" evidence="7">
    <location>
        <begin position="375"/>
        <end position="384"/>
    </location>
</feature>
<evidence type="ECO:0000256" key="1">
    <source>
        <dbReference type="ARBA" id="ARBA00022723"/>
    </source>
</evidence>
<dbReference type="AlphaFoldDB" id="A0A2A2KSR7"/>
<evidence type="ECO:0000259" key="8">
    <source>
        <dbReference type="PROSITE" id="PS50014"/>
    </source>
</evidence>
<accession>A0A2A2KSR7</accession>
<evidence type="ECO:0000256" key="6">
    <source>
        <dbReference type="PROSITE-ProRule" id="PRU00035"/>
    </source>
</evidence>
<sequence length="1044" mass="116882">MNLCSKCRFKHDGKTTGHTLAPSVRYDYFQSQHFIFILKIGPSSQFTKKFLTCTRHTAITATHICNGCGDATCEQCNGPYEDSKKLKHECRRLGEMQPDVEQYMHTAGVVQQRFGDILTGNQMKKAQFDKKMELLKNELCKHAYYMINAIIGRTLQLLGVLAKEADQMNEHFKLIENICNDAVRRIDVSVEMDERVRDRSIISSDDTSLLFQEIAQSVFRPALQQLNRTHQLIAEAEFDRHFVEISKISTNDIIGEICKWGSSISSTTSKIHPAKRESELQPYDRQHPFDGIPRVFPEHPAPSILTTHMVSKSGDKAKDTFYLETFRKLWIASQNPSKGVQGELVSGLRVIPWAANAQPEKTGQVSDGQRPTTSGMQMQQPRQPPLQAAGRGMVIPNTAANPRDPRFCQPNNMGPKAAPHIPPPNMMMHNDPATDLWMRRLGFIPVSSNRTMRLPPPNLRPFLGAMPVSKEEADRMGKCYTRFHRLPQFARNDPKLLQALSLLMARFGLTLPTLPESMMVRLALEDPPPIPLGMMIPPIAAGSPRMISPPGYPPMNPNNFPRPPQPSQIHPPPGYMQPSTSADNGSNSQNDEQKQSSPEPVTAQSLMGNISPQINGNTMDSAEETHEAEDTPVKEKKPAIRVEESSSSNKEDTSTDSSRSNPPESASPKQSNDANPNVTTNSSTSQTEKQPSQQTERIVLKLPRPHDSRPEPSSSGDSSQKESSGQVHSHVRLNVPPPTASKHARSESPRSESAIDDTMSERSIDEDNYHKYCFVCNDVGASEAEDKGMCSACPRVYHARCHMPPIKRKWEDIPEDWKCMMCEDVDVRNPSPSLKNANTRKLCYKVVLSCYEHVVGVRWFTLPVPASTPYYREYVKEPIDLGTIVQRISRHHSDPISNVNEFIRLMNLVFSNCSSYNPKGTNTEKAGRKVWKTYSNAVKKYLPDLKTKIWLYVTLFEDKHPSQGTSSSLSTSRKRRPDENSDDSGDQMKKPKKSSNSESEPIRLSAAGAPPTIKNPAMLAASRATFDIRHSRSPSVQRASRNTS</sequence>
<keyword evidence="2 5" id="KW-0863">Zinc-finger</keyword>
<dbReference type="SMART" id="SM00249">
    <property type="entry name" value="PHD"/>
    <property type="match status" value="1"/>
</dbReference>
<dbReference type="STRING" id="2018661.A0A2A2KSR7"/>
<feature type="domain" description="B box-type" evidence="10">
    <location>
        <begin position="48"/>
        <end position="93"/>
    </location>
</feature>
<evidence type="ECO:0008006" key="13">
    <source>
        <dbReference type="Google" id="ProtNLM"/>
    </source>
</evidence>
<feature type="region of interest" description="Disordered" evidence="7">
    <location>
        <begin position="547"/>
        <end position="762"/>
    </location>
</feature>
<feature type="domain" description="PHD-type" evidence="9">
    <location>
        <begin position="770"/>
        <end position="825"/>
    </location>
</feature>
<dbReference type="PANTHER" id="PTHR46386:SF11">
    <property type="entry name" value="AUTOIMMUNE REGULATOR"/>
    <property type="match status" value="1"/>
</dbReference>
<reference evidence="11 12" key="1">
    <citation type="journal article" date="2017" name="Curr. Biol.">
        <title>Genome architecture and evolution of a unichromosomal asexual nematode.</title>
        <authorList>
            <person name="Fradin H."/>
            <person name="Zegar C."/>
            <person name="Gutwein M."/>
            <person name="Lucas J."/>
            <person name="Kovtun M."/>
            <person name="Corcoran D."/>
            <person name="Baugh L.R."/>
            <person name="Kiontke K."/>
            <person name="Gunsalus K."/>
            <person name="Fitch D.H."/>
            <person name="Piano F."/>
        </authorList>
    </citation>
    <scope>NUCLEOTIDE SEQUENCE [LARGE SCALE GENOMIC DNA]</scope>
    <source>
        <strain evidence="11">PF1309</strain>
    </source>
</reference>